<keyword evidence="3" id="KW-1185">Reference proteome</keyword>
<accession>A0A5N6RK66</accession>
<reference evidence="2 3" key="1">
    <citation type="submission" date="2019-06" db="EMBL/GenBank/DDBJ databases">
        <title>A chromosomal-level reference genome of Carpinus fangiana (Coryloideae, Betulaceae).</title>
        <authorList>
            <person name="Yang X."/>
            <person name="Wang Z."/>
            <person name="Zhang L."/>
            <person name="Hao G."/>
            <person name="Liu J."/>
            <person name="Yang Y."/>
        </authorList>
    </citation>
    <scope>NUCLEOTIDE SEQUENCE [LARGE SCALE GENOMIC DNA]</scope>
    <source>
        <strain evidence="2">Cfa_2016G</strain>
        <tissue evidence="2">Leaf</tissue>
    </source>
</reference>
<evidence type="ECO:0000313" key="3">
    <source>
        <dbReference type="Proteomes" id="UP000327013"/>
    </source>
</evidence>
<dbReference type="AlphaFoldDB" id="A0A5N6RK66"/>
<dbReference type="EMBL" id="CM017327">
    <property type="protein sequence ID" value="KAE8099728.1"/>
    <property type="molecule type" value="Genomic_DNA"/>
</dbReference>
<name>A0A5N6RK66_9ROSI</name>
<proteinExistence type="predicted"/>
<organism evidence="2 3">
    <name type="scientific">Carpinus fangiana</name>
    <dbReference type="NCBI Taxonomy" id="176857"/>
    <lineage>
        <taxon>Eukaryota</taxon>
        <taxon>Viridiplantae</taxon>
        <taxon>Streptophyta</taxon>
        <taxon>Embryophyta</taxon>
        <taxon>Tracheophyta</taxon>
        <taxon>Spermatophyta</taxon>
        <taxon>Magnoliopsida</taxon>
        <taxon>eudicotyledons</taxon>
        <taxon>Gunneridae</taxon>
        <taxon>Pentapetalae</taxon>
        <taxon>rosids</taxon>
        <taxon>fabids</taxon>
        <taxon>Fagales</taxon>
        <taxon>Betulaceae</taxon>
        <taxon>Carpinus</taxon>
    </lineage>
</organism>
<sequence>MIERVLQVKKEQHKQEIDEPLGKRREEKNQKYKQQMDAMTAAITAQMAAQAAAYEDCFRTLEGYKVVPCTSHHLIICR</sequence>
<feature type="region of interest" description="Disordered" evidence="1">
    <location>
        <begin position="1"/>
        <end position="33"/>
    </location>
</feature>
<dbReference type="Proteomes" id="UP000327013">
    <property type="component" value="Chromosome 7"/>
</dbReference>
<protein>
    <submittedName>
        <fullName evidence="2">Uncharacterized protein</fullName>
    </submittedName>
</protein>
<feature type="compositionally biased region" description="Basic and acidic residues" evidence="1">
    <location>
        <begin position="1"/>
        <end position="30"/>
    </location>
</feature>
<gene>
    <name evidence="2" type="ORF">FH972_017685</name>
</gene>
<evidence type="ECO:0000313" key="2">
    <source>
        <dbReference type="EMBL" id="KAE8099728.1"/>
    </source>
</evidence>
<evidence type="ECO:0000256" key="1">
    <source>
        <dbReference type="SAM" id="MobiDB-lite"/>
    </source>
</evidence>